<accession>A0A2N8ZIP1</accession>
<evidence type="ECO:0000313" key="3">
    <source>
        <dbReference type="Proteomes" id="UP000235828"/>
    </source>
</evidence>
<sequence length="418" mass="48258">MASISQRNRVLLVIQTICLVLVFTFSAAINAKQLSSVKEQVSISAWLANEEEPDLAAKFYVNEQVKLYIEVSTPTWFSAGTRISYIDVPNAIVKQSNQLATNYTTREKGQTWSKQRWEITLFAQQVGRYEIPPTTVSVTVADENRQKLALEFVTPRIMFEAVTPTELADPSKPWFSATKARIHQTWQKSDDVLKVGDSITRTVMIDATDTLSIFLPSTISTDSTEYYQNFAAPNQLSDQQSRGSYHAKRVEQRTYVVQKGGELVFPEQQFVWWNSKTKTQQVLTLPEHRFQIKHTFVSFVQQYQKAIVVALSALGGAIILIGWMIRYYRHRPLPELACLLNLLRLQHWPQVRAVVYQRLRNKTGLLALSGYQAHDQWQRHSQQLQTEVTSRYVVTWIWFQMKNRANKSRKFVFKCLNL</sequence>
<dbReference type="Proteomes" id="UP000235828">
    <property type="component" value="Chromosome B"/>
</dbReference>
<dbReference type="AlphaFoldDB" id="A0A2N8ZIP1"/>
<dbReference type="KEGG" id="vta:B0157"/>
<keyword evidence="1" id="KW-1133">Transmembrane helix</keyword>
<dbReference type="PANTHER" id="PTHR40940">
    <property type="entry name" value="PROTEIN BATD-RELATED"/>
    <property type="match status" value="1"/>
</dbReference>
<gene>
    <name evidence="2" type="ORF">VTAP4600_B0157</name>
</gene>
<dbReference type="OrthoDB" id="5293418at2"/>
<proteinExistence type="predicted"/>
<evidence type="ECO:0008006" key="4">
    <source>
        <dbReference type="Google" id="ProtNLM"/>
    </source>
</evidence>
<keyword evidence="1" id="KW-0472">Membrane</keyword>
<dbReference type="RefSeq" id="WP_102524160.1">
    <property type="nucleotide sequence ID" value="NZ_LT960612.1"/>
</dbReference>
<reference evidence="2 3" key="1">
    <citation type="submission" date="2017-10" db="EMBL/GenBank/DDBJ databases">
        <authorList>
            <person name="Banno H."/>
            <person name="Chua N.-H."/>
        </authorList>
    </citation>
    <scope>NUCLEOTIDE SEQUENCE [LARGE SCALE GENOMIC DNA]</scope>
    <source>
        <strain evidence="2">Vibrio tapetis CECT4600</strain>
    </source>
</reference>
<keyword evidence="3" id="KW-1185">Reference proteome</keyword>
<dbReference type="Pfam" id="PF13584">
    <property type="entry name" value="BatD"/>
    <property type="match status" value="1"/>
</dbReference>
<evidence type="ECO:0000256" key="1">
    <source>
        <dbReference type="SAM" id="Phobius"/>
    </source>
</evidence>
<feature type="transmembrane region" description="Helical" evidence="1">
    <location>
        <begin position="306"/>
        <end position="325"/>
    </location>
</feature>
<dbReference type="InterPro" id="IPR025738">
    <property type="entry name" value="BatD"/>
</dbReference>
<evidence type="ECO:0000313" key="2">
    <source>
        <dbReference type="EMBL" id="SON51768.1"/>
    </source>
</evidence>
<protein>
    <recommendedName>
        <fullName evidence="4">BatD</fullName>
    </recommendedName>
</protein>
<name>A0A2N8ZIP1_9VIBR</name>
<dbReference type="EMBL" id="LT960612">
    <property type="protein sequence ID" value="SON51768.1"/>
    <property type="molecule type" value="Genomic_DNA"/>
</dbReference>
<keyword evidence="1" id="KW-0812">Transmembrane</keyword>
<dbReference type="PANTHER" id="PTHR40940:SF1">
    <property type="entry name" value="PROTEIN BATD"/>
    <property type="match status" value="1"/>
</dbReference>
<organism evidence="2 3">
    <name type="scientific">Vibrio tapetis subsp. tapetis</name>
    <dbReference type="NCBI Taxonomy" id="1671868"/>
    <lineage>
        <taxon>Bacteria</taxon>
        <taxon>Pseudomonadati</taxon>
        <taxon>Pseudomonadota</taxon>
        <taxon>Gammaproteobacteria</taxon>
        <taxon>Vibrionales</taxon>
        <taxon>Vibrionaceae</taxon>
        <taxon>Vibrio</taxon>
    </lineage>
</organism>